<reference evidence="1 2" key="1">
    <citation type="journal article" date="2012" name="Nat. Biotechnol.">
        <title>Draft genome sequence of pigeonpea (Cajanus cajan), an orphan legume crop of resource-poor farmers.</title>
        <authorList>
            <person name="Varshney R.K."/>
            <person name="Chen W."/>
            <person name="Li Y."/>
            <person name="Bharti A.K."/>
            <person name="Saxena R.K."/>
            <person name="Schlueter J.A."/>
            <person name="Donoghue M.T."/>
            <person name="Azam S."/>
            <person name="Fan G."/>
            <person name="Whaley A.M."/>
            <person name="Farmer A.D."/>
            <person name="Sheridan J."/>
            <person name="Iwata A."/>
            <person name="Tuteja R."/>
            <person name="Penmetsa R.V."/>
            <person name="Wu W."/>
            <person name="Upadhyaya H.D."/>
            <person name="Yang S.P."/>
            <person name="Shah T."/>
            <person name="Saxena K.B."/>
            <person name="Michael T."/>
            <person name="McCombie W.R."/>
            <person name="Yang B."/>
            <person name="Zhang G."/>
            <person name="Yang H."/>
            <person name="Wang J."/>
            <person name="Spillane C."/>
            <person name="Cook D.R."/>
            <person name="May G.D."/>
            <person name="Xu X."/>
            <person name="Jackson S.A."/>
        </authorList>
    </citation>
    <scope>NUCLEOTIDE SEQUENCE [LARGE SCALE GENOMIC DNA]</scope>
    <source>
        <strain evidence="2">cv. Asha</strain>
    </source>
</reference>
<protein>
    <recommendedName>
        <fullName evidence="3">RNase H type-1 domain-containing protein</fullName>
    </recommendedName>
</protein>
<feature type="non-terminal residue" evidence="1">
    <location>
        <position position="1"/>
    </location>
</feature>
<gene>
    <name evidence="1" type="ORF">KK1_006857</name>
</gene>
<dbReference type="AlphaFoldDB" id="A0A151U4D4"/>
<evidence type="ECO:0008006" key="3">
    <source>
        <dbReference type="Google" id="ProtNLM"/>
    </source>
</evidence>
<evidence type="ECO:0000313" key="2">
    <source>
        <dbReference type="Proteomes" id="UP000075243"/>
    </source>
</evidence>
<evidence type="ECO:0000313" key="1">
    <source>
        <dbReference type="EMBL" id="KYP74189.1"/>
    </source>
</evidence>
<name>A0A151U4D4_CAJCA</name>
<dbReference type="Proteomes" id="UP000075243">
    <property type="component" value="Chromosome 2"/>
</dbReference>
<proteinExistence type="predicted"/>
<dbReference type="EMBL" id="CM003604">
    <property type="protein sequence ID" value="KYP74189.1"/>
    <property type="molecule type" value="Genomic_DNA"/>
</dbReference>
<sequence>SSIDHLLVRWVALNEYIIKINIDGSSLKNLGKSGFGDLLQHHLRRWIQGFARYCDVSTNVNADLLDINHDFRIMHEARYNSVICESNLINGLLLIK</sequence>
<accession>A0A151U4D4</accession>
<keyword evidence="2" id="KW-1185">Reference proteome</keyword>
<dbReference type="Gramene" id="C.cajan_06669.t">
    <property type="protein sequence ID" value="C.cajan_06669.t.cds1"/>
    <property type="gene ID" value="C.cajan_06669"/>
</dbReference>
<organism evidence="1 2">
    <name type="scientific">Cajanus cajan</name>
    <name type="common">Pigeon pea</name>
    <name type="synonym">Cajanus indicus</name>
    <dbReference type="NCBI Taxonomy" id="3821"/>
    <lineage>
        <taxon>Eukaryota</taxon>
        <taxon>Viridiplantae</taxon>
        <taxon>Streptophyta</taxon>
        <taxon>Embryophyta</taxon>
        <taxon>Tracheophyta</taxon>
        <taxon>Spermatophyta</taxon>
        <taxon>Magnoliopsida</taxon>
        <taxon>eudicotyledons</taxon>
        <taxon>Gunneridae</taxon>
        <taxon>Pentapetalae</taxon>
        <taxon>rosids</taxon>
        <taxon>fabids</taxon>
        <taxon>Fabales</taxon>
        <taxon>Fabaceae</taxon>
        <taxon>Papilionoideae</taxon>
        <taxon>50 kb inversion clade</taxon>
        <taxon>NPAAA clade</taxon>
        <taxon>indigoferoid/millettioid clade</taxon>
        <taxon>Phaseoleae</taxon>
        <taxon>Cajanus</taxon>
    </lineage>
</organism>